<dbReference type="AlphaFoldDB" id="A0A1Y1UE56"/>
<dbReference type="InterPro" id="IPR008429">
    <property type="entry name" value="CLPTM1"/>
</dbReference>
<evidence type="ECO:0000256" key="5">
    <source>
        <dbReference type="ARBA" id="ARBA00023136"/>
    </source>
</evidence>
<feature type="transmembrane region" description="Helical" evidence="7">
    <location>
        <begin position="295"/>
        <end position="317"/>
    </location>
</feature>
<organism evidence="8 9">
    <name type="scientific">Kockovaella imperatae</name>
    <dbReference type="NCBI Taxonomy" id="4999"/>
    <lineage>
        <taxon>Eukaryota</taxon>
        <taxon>Fungi</taxon>
        <taxon>Dikarya</taxon>
        <taxon>Basidiomycota</taxon>
        <taxon>Agaricomycotina</taxon>
        <taxon>Tremellomycetes</taxon>
        <taxon>Tremellales</taxon>
        <taxon>Cuniculitremaceae</taxon>
        <taxon>Kockovaella</taxon>
    </lineage>
</organism>
<feature type="transmembrane region" description="Helical" evidence="7">
    <location>
        <begin position="329"/>
        <end position="352"/>
    </location>
</feature>
<sequence length="512" mass="57837">MQWLGVGQSANQPSTDTTSAGQASQSASSEKAAPIKVTPIWPLGTPLSMLLYTSTAVDSSDLDVTKPLLVWDGLTFGDYKDIREADLTLNVPQNVRVHNASWWMDIILVKGGGIDLVGKGQDEVALYRKQLTRFLPKKRVRKEKKLIGHDDDGDEDENSLEPAVEDIPPQTIIGHWSNNLTLTLVADDSEWDLSELETPVSQHIMAVRPAKPDATPSQIYPIVFANDFWLLKENMMPINDTLKTVSLHINYHTLSKWKFQVYSTMTVNFEQAAQKQGSGVELDEVKRMLTETSPWLLITTGIVTVLHMLFEFLAFSSDIGHWRKKDKDLVGVSLNTILTNCFVQLVILLYLQDSSEETSFMILFTQGIGLMVEAWKITKVVEIKVRQDPSKLIGYTVSFEDKKELSEDEKKTQEYDRLAFRLVSYFAIPALIGYTIYSLLYETHRGWYSFIVSTLAQAIYMFGFVQLVPQLIINYKLKSVAHIPMKAMMYKTLSTVVDDFLRSVSRCHGCIG</sequence>
<evidence type="ECO:0000313" key="8">
    <source>
        <dbReference type="EMBL" id="ORX36323.1"/>
    </source>
</evidence>
<evidence type="ECO:0000256" key="4">
    <source>
        <dbReference type="ARBA" id="ARBA00022989"/>
    </source>
</evidence>
<keyword evidence="4 7" id="KW-1133">Transmembrane helix</keyword>
<comment type="similarity">
    <text evidence="2">Belongs to the CLPTM1 family.</text>
</comment>
<dbReference type="GO" id="GO:0012505">
    <property type="term" value="C:endomembrane system"/>
    <property type="evidence" value="ECO:0007669"/>
    <property type="project" value="TreeGrafter"/>
</dbReference>
<evidence type="ECO:0000256" key="2">
    <source>
        <dbReference type="ARBA" id="ARBA00009310"/>
    </source>
</evidence>
<feature type="transmembrane region" description="Helical" evidence="7">
    <location>
        <begin position="446"/>
        <end position="468"/>
    </location>
</feature>
<dbReference type="Pfam" id="PF05602">
    <property type="entry name" value="CLPTM1"/>
    <property type="match status" value="1"/>
</dbReference>
<comment type="subcellular location">
    <subcellularLocation>
        <location evidence="1">Membrane</location>
        <topology evidence="1">Multi-pass membrane protein</topology>
    </subcellularLocation>
</comment>
<evidence type="ECO:0000313" key="9">
    <source>
        <dbReference type="Proteomes" id="UP000193218"/>
    </source>
</evidence>
<dbReference type="RefSeq" id="XP_021870424.1">
    <property type="nucleotide sequence ID" value="XM_022016111.1"/>
</dbReference>
<evidence type="ECO:0000256" key="6">
    <source>
        <dbReference type="SAM" id="MobiDB-lite"/>
    </source>
</evidence>
<feature type="transmembrane region" description="Helical" evidence="7">
    <location>
        <begin position="418"/>
        <end position="440"/>
    </location>
</feature>
<name>A0A1Y1UE56_9TREE</name>
<feature type="compositionally biased region" description="Low complexity" evidence="6">
    <location>
        <begin position="19"/>
        <end position="31"/>
    </location>
</feature>
<dbReference type="STRING" id="4999.A0A1Y1UE56"/>
<dbReference type="Proteomes" id="UP000193218">
    <property type="component" value="Unassembled WGS sequence"/>
</dbReference>
<comment type="caution">
    <text evidence="8">The sequence shown here is derived from an EMBL/GenBank/DDBJ whole genome shotgun (WGS) entry which is preliminary data.</text>
</comment>
<feature type="compositionally biased region" description="Polar residues" evidence="6">
    <location>
        <begin position="8"/>
        <end position="18"/>
    </location>
</feature>
<proteinExistence type="inferred from homology"/>
<evidence type="ECO:0000256" key="3">
    <source>
        <dbReference type="ARBA" id="ARBA00022692"/>
    </source>
</evidence>
<dbReference type="InParanoid" id="A0A1Y1UE56"/>
<dbReference type="PANTHER" id="PTHR21347:SF0">
    <property type="entry name" value="LIPID SCRAMBLASE CLPTM1L"/>
    <property type="match status" value="1"/>
</dbReference>
<keyword evidence="9" id="KW-1185">Reference proteome</keyword>
<keyword evidence="5 7" id="KW-0472">Membrane</keyword>
<keyword evidence="3 7" id="KW-0812">Transmembrane</keyword>
<dbReference type="EMBL" id="NBSH01000008">
    <property type="protein sequence ID" value="ORX36323.1"/>
    <property type="molecule type" value="Genomic_DNA"/>
</dbReference>
<evidence type="ECO:0000256" key="7">
    <source>
        <dbReference type="SAM" id="Phobius"/>
    </source>
</evidence>
<accession>A0A1Y1UE56</accession>
<dbReference type="PANTHER" id="PTHR21347">
    <property type="entry name" value="CLEFT LIP AND PALATE ASSOCIATED TRANSMEMBRANE PROTEIN-RELATED"/>
    <property type="match status" value="1"/>
</dbReference>
<reference evidence="8 9" key="1">
    <citation type="submission" date="2017-03" db="EMBL/GenBank/DDBJ databases">
        <title>Widespread Adenine N6-methylation of Active Genes in Fungi.</title>
        <authorList>
            <consortium name="DOE Joint Genome Institute"/>
            <person name="Mondo S.J."/>
            <person name="Dannebaum R.O."/>
            <person name="Kuo R.C."/>
            <person name="Louie K.B."/>
            <person name="Bewick A.J."/>
            <person name="Labutti K."/>
            <person name="Haridas S."/>
            <person name="Kuo A."/>
            <person name="Salamov A."/>
            <person name="Ahrendt S.R."/>
            <person name="Lau R."/>
            <person name="Bowen B.P."/>
            <person name="Lipzen A."/>
            <person name="Sullivan W."/>
            <person name="Andreopoulos W.B."/>
            <person name="Clum A."/>
            <person name="Lindquist E."/>
            <person name="Daum C."/>
            <person name="Northen T.R."/>
            <person name="Ramamoorthy G."/>
            <person name="Schmitz R.J."/>
            <person name="Gryganskyi A."/>
            <person name="Culley D."/>
            <person name="Magnuson J."/>
            <person name="James T.Y."/>
            <person name="O'Malley M.A."/>
            <person name="Stajich J.E."/>
            <person name="Spatafora J.W."/>
            <person name="Visel A."/>
            <person name="Grigoriev I.V."/>
        </authorList>
    </citation>
    <scope>NUCLEOTIDE SEQUENCE [LARGE SCALE GENOMIC DNA]</scope>
    <source>
        <strain evidence="8 9">NRRL Y-17943</strain>
    </source>
</reference>
<feature type="region of interest" description="Disordered" evidence="6">
    <location>
        <begin position="1"/>
        <end position="31"/>
    </location>
</feature>
<protein>
    <submittedName>
        <fullName evidence="8">Cleft lip and palate transmembrane 1</fullName>
    </submittedName>
</protein>
<dbReference type="GO" id="GO:0016020">
    <property type="term" value="C:membrane"/>
    <property type="evidence" value="ECO:0007669"/>
    <property type="project" value="UniProtKB-SubCell"/>
</dbReference>
<dbReference type="OrthoDB" id="378564at2759"/>
<feature type="non-terminal residue" evidence="8">
    <location>
        <position position="512"/>
    </location>
</feature>
<dbReference type="GeneID" id="33557920"/>
<evidence type="ECO:0000256" key="1">
    <source>
        <dbReference type="ARBA" id="ARBA00004141"/>
    </source>
</evidence>
<gene>
    <name evidence="8" type="ORF">BD324DRAFT_628291</name>
</gene>